<dbReference type="AlphaFoldDB" id="A0A4Z0H9H8"/>
<sequence length="136" mass="14852">MTSLLSNSLRALLDAPTPAVLATINPDGSPQSSVVWVGLDGDDLLISTSQGRRKERNLLRDPRASLTLYDPANPNRYAEVRGEATVTEDIGRELAVALAEKYEGPGAGQEYLDLPPEQVRMVLRITPRRVTGNLRD</sequence>
<dbReference type="GO" id="GO:0005829">
    <property type="term" value="C:cytosol"/>
    <property type="evidence" value="ECO:0007669"/>
    <property type="project" value="TreeGrafter"/>
</dbReference>
<dbReference type="InterPro" id="IPR011576">
    <property type="entry name" value="Pyridox_Oxase_N"/>
</dbReference>
<organism evidence="3 4">
    <name type="scientific">Streptomyces palmae</name>
    <dbReference type="NCBI Taxonomy" id="1701085"/>
    <lineage>
        <taxon>Bacteria</taxon>
        <taxon>Bacillati</taxon>
        <taxon>Actinomycetota</taxon>
        <taxon>Actinomycetes</taxon>
        <taxon>Kitasatosporales</taxon>
        <taxon>Streptomycetaceae</taxon>
        <taxon>Streptomyces</taxon>
    </lineage>
</organism>
<dbReference type="NCBIfam" id="TIGR03618">
    <property type="entry name" value="Rv1155_F420"/>
    <property type="match status" value="1"/>
</dbReference>
<dbReference type="PANTHER" id="PTHR35176:SF6">
    <property type="entry name" value="HEME OXYGENASE HI_0854-RELATED"/>
    <property type="match status" value="1"/>
</dbReference>
<proteinExistence type="predicted"/>
<dbReference type="SUPFAM" id="SSF50475">
    <property type="entry name" value="FMN-binding split barrel"/>
    <property type="match status" value="1"/>
</dbReference>
<dbReference type="InterPro" id="IPR012349">
    <property type="entry name" value="Split_barrel_FMN-bd"/>
</dbReference>
<dbReference type="RefSeq" id="WP_135339564.1">
    <property type="nucleotide sequence ID" value="NZ_JBHLTX010000045.1"/>
</dbReference>
<feature type="domain" description="Pyridoxamine 5'-phosphate oxidase N-terminal" evidence="2">
    <location>
        <begin position="9"/>
        <end position="131"/>
    </location>
</feature>
<dbReference type="InterPro" id="IPR052019">
    <property type="entry name" value="F420H2_bilvrd_red/Heme_oxyg"/>
</dbReference>
<dbReference type="Pfam" id="PF01243">
    <property type="entry name" value="PNPOx_N"/>
    <property type="match status" value="1"/>
</dbReference>
<evidence type="ECO:0000259" key="2">
    <source>
        <dbReference type="Pfam" id="PF01243"/>
    </source>
</evidence>
<reference evidence="3 4" key="1">
    <citation type="submission" date="2019-03" db="EMBL/GenBank/DDBJ databases">
        <authorList>
            <person name="Gonzalez-Pimentel J.L."/>
        </authorList>
    </citation>
    <scope>NUCLEOTIDE SEQUENCE [LARGE SCALE GENOMIC DNA]</scope>
    <source>
        <strain evidence="3 4">JCM 31289</strain>
    </source>
</reference>
<dbReference type="PANTHER" id="PTHR35176">
    <property type="entry name" value="HEME OXYGENASE HI_0854-RELATED"/>
    <property type="match status" value="1"/>
</dbReference>
<dbReference type="InterPro" id="IPR019920">
    <property type="entry name" value="F420-binding_dom_put"/>
</dbReference>
<name>A0A4Z0H9H8_9ACTN</name>
<comment type="caution">
    <text evidence="3">The sequence shown here is derived from an EMBL/GenBank/DDBJ whole genome shotgun (WGS) entry which is preliminary data.</text>
</comment>
<keyword evidence="4" id="KW-1185">Reference proteome</keyword>
<dbReference type="OrthoDB" id="162914at2"/>
<evidence type="ECO:0000313" key="3">
    <source>
        <dbReference type="EMBL" id="TGB08662.1"/>
    </source>
</evidence>
<keyword evidence="1" id="KW-0560">Oxidoreductase</keyword>
<dbReference type="GO" id="GO:0016627">
    <property type="term" value="F:oxidoreductase activity, acting on the CH-CH group of donors"/>
    <property type="evidence" value="ECO:0007669"/>
    <property type="project" value="TreeGrafter"/>
</dbReference>
<dbReference type="Gene3D" id="2.30.110.10">
    <property type="entry name" value="Electron Transport, Fmn-binding Protein, Chain A"/>
    <property type="match status" value="1"/>
</dbReference>
<dbReference type="GO" id="GO:0070967">
    <property type="term" value="F:coenzyme F420 binding"/>
    <property type="evidence" value="ECO:0007669"/>
    <property type="project" value="TreeGrafter"/>
</dbReference>
<dbReference type="EMBL" id="SRID01000120">
    <property type="protein sequence ID" value="TGB08662.1"/>
    <property type="molecule type" value="Genomic_DNA"/>
</dbReference>
<dbReference type="Proteomes" id="UP000297948">
    <property type="component" value="Unassembled WGS sequence"/>
</dbReference>
<evidence type="ECO:0000256" key="1">
    <source>
        <dbReference type="ARBA" id="ARBA00023002"/>
    </source>
</evidence>
<gene>
    <name evidence="3" type="ORF">E4099_15075</name>
</gene>
<evidence type="ECO:0000313" key="4">
    <source>
        <dbReference type="Proteomes" id="UP000297948"/>
    </source>
</evidence>
<protein>
    <submittedName>
        <fullName evidence="3">PPOX class F420-dependent oxidoreductase</fullName>
    </submittedName>
</protein>
<accession>A0A4Z0H9H8</accession>